<dbReference type="SUPFAM" id="SSF55073">
    <property type="entry name" value="Nucleotide cyclase"/>
    <property type="match status" value="1"/>
</dbReference>
<dbReference type="InterPro" id="IPR003660">
    <property type="entry name" value="HAMP_dom"/>
</dbReference>
<keyword evidence="1" id="KW-0472">Membrane</keyword>
<gene>
    <name evidence="5" type="ORF">RI845_05960</name>
</gene>
<organism evidence="5 6">
    <name type="scientific">Thalassotalea nanhaiensis</name>
    <dbReference type="NCBI Taxonomy" id="3065648"/>
    <lineage>
        <taxon>Bacteria</taxon>
        <taxon>Pseudomonadati</taxon>
        <taxon>Pseudomonadota</taxon>
        <taxon>Gammaproteobacteria</taxon>
        <taxon>Alteromonadales</taxon>
        <taxon>Colwelliaceae</taxon>
        <taxon>Thalassotalea</taxon>
    </lineage>
</organism>
<dbReference type="SMART" id="SM00267">
    <property type="entry name" value="GGDEF"/>
    <property type="match status" value="1"/>
</dbReference>
<dbReference type="PROSITE" id="PS50885">
    <property type="entry name" value="HAMP"/>
    <property type="match status" value="1"/>
</dbReference>
<evidence type="ECO:0000259" key="4">
    <source>
        <dbReference type="PROSITE" id="PS50887"/>
    </source>
</evidence>
<dbReference type="CDD" id="cd01949">
    <property type="entry name" value="GGDEF"/>
    <property type="match status" value="1"/>
</dbReference>
<dbReference type="EMBL" id="CP134146">
    <property type="protein sequence ID" value="WNC69689.1"/>
    <property type="molecule type" value="Genomic_DNA"/>
</dbReference>
<dbReference type="Gene3D" id="3.20.20.450">
    <property type="entry name" value="EAL domain"/>
    <property type="match status" value="1"/>
</dbReference>
<sequence>MMTNKFNSLRSRIFFFFILLLIAVQTVSFISSFYSNKRNEQQQLAAHLSQAESLLKAEISNRNYYLTAFTEISATDIALRKEFFVQHPNFSIALNNHRKRIDADIALAIDIDGIILGQLLIRDSNKDIKRVFTGNQINQPFEHTEWLTDQPNSVFYSSNDEIYQLILTPVLDKLEVIGHIGLGYSLNSKLANELANVTSFNVGFTLENTQNFHWISFNSAIENHAAVKNSESPLSPHYLESVVAESYPLGTVGNFQLSAAIFQLHSNLIAAIIQDGWNFLILIFITLAVSLLGAYFIASSVTEPVRRLVKISKAIAKGNYQPDTHVGNTLELNQLAEQFGKMIDAIKSRENEITEQAFLDTLTGLPNRNQFNRDMHGLSKPFLLCQVNVRRLSEINDTLGHDVGDEVIQEIAIRLQKLKKPLFHTSGNGFLIRFDDEAVENIKNCIQTITRVIEPSFIYQNITIHLQVNIGVTASDGWSQTNQLLKEVDAAMQIAKRQNLLYQLYDRQIDLNTLDRLQLVNRLKGAIEHDEFTLFYQPKLNLSNNTVEEVEALVRWNHPVNGLITPESFIHIADQTGQMQALSHWVVNKAIEQYFTWQKQGLDIKIAINISPENLLDDDFCYQLIEKLCADKKLQDALCLEITEDAFVDHNSKAVENIKLLRKNGIYLSIDDYGTGYSSLAQLKNLPVQELKIDRCFIQQLIQQPQDKLIVNSTIQLSHQLGLSVVAEGVEDQETLDWLREHHCEKAQGYFISRPLPAVEFTQWLSSSKFSLPQITEQPLKLEQQTLAQINVKQS</sequence>
<dbReference type="Gene3D" id="6.10.340.10">
    <property type="match status" value="1"/>
</dbReference>
<name>A0ABY9TLH8_9GAMM</name>
<dbReference type="PANTHER" id="PTHR33121">
    <property type="entry name" value="CYCLIC DI-GMP PHOSPHODIESTERASE PDEF"/>
    <property type="match status" value="1"/>
</dbReference>
<protein>
    <submittedName>
        <fullName evidence="5">EAL domain-containing protein</fullName>
    </submittedName>
</protein>
<feature type="domain" description="GGDEF" evidence="4">
    <location>
        <begin position="380"/>
        <end position="507"/>
    </location>
</feature>
<dbReference type="InterPro" id="IPR050706">
    <property type="entry name" value="Cyclic-di-GMP_PDE-like"/>
</dbReference>
<dbReference type="CDD" id="cd06225">
    <property type="entry name" value="HAMP"/>
    <property type="match status" value="1"/>
</dbReference>
<dbReference type="SMART" id="SM00052">
    <property type="entry name" value="EAL"/>
    <property type="match status" value="1"/>
</dbReference>
<evidence type="ECO:0000313" key="6">
    <source>
        <dbReference type="Proteomes" id="UP001248581"/>
    </source>
</evidence>
<dbReference type="PROSITE" id="PS50883">
    <property type="entry name" value="EAL"/>
    <property type="match status" value="1"/>
</dbReference>
<dbReference type="SUPFAM" id="SSF141868">
    <property type="entry name" value="EAL domain-like"/>
    <property type="match status" value="1"/>
</dbReference>
<dbReference type="Gene3D" id="3.30.70.270">
    <property type="match status" value="1"/>
</dbReference>
<dbReference type="InterPro" id="IPR029787">
    <property type="entry name" value="Nucleotide_cyclase"/>
</dbReference>
<evidence type="ECO:0000259" key="3">
    <source>
        <dbReference type="PROSITE" id="PS50885"/>
    </source>
</evidence>
<dbReference type="InterPro" id="IPR035919">
    <property type="entry name" value="EAL_sf"/>
</dbReference>
<evidence type="ECO:0000313" key="5">
    <source>
        <dbReference type="EMBL" id="WNC69689.1"/>
    </source>
</evidence>
<evidence type="ECO:0000259" key="2">
    <source>
        <dbReference type="PROSITE" id="PS50883"/>
    </source>
</evidence>
<proteinExistence type="predicted"/>
<dbReference type="PANTHER" id="PTHR33121:SF70">
    <property type="entry name" value="SIGNALING PROTEIN YKOW"/>
    <property type="match status" value="1"/>
</dbReference>
<dbReference type="Pfam" id="PF00563">
    <property type="entry name" value="EAL"/>
    <property type="match status" value="1"/>
</dbReference>
<dbReference type="Pfam" id="PF00672">
    <property type="entry name" value="HAMP"/>
    <property type="match status" value="1"/>
</dbReference>
<dbReference type="SMART" id="SM00304">
    <property type="entry name" value="HAMP"/>
    <property type="match status" value="1"/>
</dbReference>
<dbReference type="Pfam" id="PF00990">
    <property type="entry name" value="GGDEF"/>
    <property type="match status" value="1"/>
</dbReference>
<keyword evidence="6" id="KW-1185">Reference proteome</keyword>
<keyword evidence="1" id="KW-1133">Transmembrane helix</keyword>
<accession>A0ABY9TLH8</accession>
<dbReference type="PROSITE" id="PS50887">
    <property type="entry name" value="GGDEF"/>
    <property type="match status" value="1"/>
</dbReference>
<feature type="domain" description="EAL" evidence="2">
    <location>
        <begin position="516"/>
        <end position="769"/>
    </location>
</feature>
<feature type="domain" description="HAMP" evidence="3">
    <location>
        <begin position="299"/>
        <end position="351"/>
    </location>
</feature>
<dbReference type="SUPFAM" id="SSF158472">
    <property type="entry name" value="HAMP domain-like"/>
    <property type="match status" value="1"/>
</dbReference>
<reference evidence="6" key="1">
    <citation type="submission" date="2023-09" db="EMBL/GenBank/DDBJ databases">
        <authorList>
            <person name="Li S."/>
            <person name="Li X."/>
            <person name="Zhang C."/>
            <person name="Zhao Z."/>
        </authorList>
    </citation>
    <scope>NUCLEOTIDE SEQUENCE [LARGE SCALE GENOMIC DNA]</scope>
    <source>
        <strain evidence="6">SQ345</strain>
    </source>
</reference>
<dbReference type="CDD" id="cd01948">
    <property type="entry name" value="EAL"/>
    <property type="match status" value="1"/>
</dbReference>
<keyword evidence="1" id="KW-0812">Transmembrane</keyword>
<feature type="transmembrane region" description="Helical" evidence="1">
    <location>
        <begin position="276"/>
        <end position="298"/>
    </location>
</feature>
<dbReference type="NCBIfam" id="TIGR00254">
    <property type="entry name" value="GGDEF"/>
    <property type="match status" value="1"/>
</dbReference>
<dbReference type="InterPro" id="IPR043128">
    <property type="entry name" value="Rev_trsase/Diguanyl_cyclase"/>
</dbReference>
<dbReference type="Proteomes" id="UP001248581">
    <property type="component" value="Chromosome"/>
</dbReference>
<dbReference type="InterPro" id="IPR001633">
    <property type="entry name" value="EAL_dom"/>
</dbReference>
<dbReference type="InterPro" id="IPR000160">
    <property type="entry name" value="GGDEF_dom"/>
</dbReference>
<dbReference type="RefSeq" id="WP_348388832.1">
    <property type="nucleotide sequence ID" value="NZ_CP134146.1"/>
</dbReference>
<evidence type="ECO:0000256" key="1">
    <source>
        <dbReference type="SAM" id="Phobius"/>
    </source>
</evidence>